<sequence>MWRRGYDPRMKRSHGRSALLALAAVAALAASSCSTDSNDQSPSSSSAPASAAAATNARGAIEVELGQPVSVNNSDGSLLVRITDSKLDAAGCKTVDYSQIPELAKEGLKGQIRQVKFAAMVQIGTTEMPEWLWSSDFYFVSRDGEVTDNLTVSQMSDELSSPCSGNKQIIDLPPNSKAQGASTIEIPIGSGNGGPIAIGYKAKDRRVEWRLPADWAKKLAPPTAAATPAQQTEGVPAPTTEQQAKATFTCGDPQTYQRGTAIYSDGSTGYEQACAGPGETNPYGPQTRGDAVPETGTPDPNSADGYGPGQPLPPLCVRFPDQYDC</sequence>
<keyword evidence="4" id="KW-1185">Reference proteome</keyword>
<feature type="signal peptide" evidence="2">
    <location>
        <begin position="1"/>
        <end position="29"/>
    </location>
</feature>
<accession>M0QR25</accession>
<proteinExistence type="predicted"/>
<gene>
    <name evidence="3" type="ORF">GS4_47_00430</name>
</gene>
<dbReference type="AlphaFoldDB" id="M0QR25"/>
<feature type="chain" id="PRO_5004003634" description="DUF4352 domain-containing protein" evidence="2">
    <location>
        <begin position="30"/>
        <end position="325"/>
    </location>
</feature>
<dbReference type="PROSITE" id="PS51257">
    <property type="entry name" value="PROKAR_LIPOPROTEIN"/>
    <property type="match status" value="1"/>
</dbReference>
<protein>
    <recommendedName>
        <fullName evidence="5">DUF4352 domain-containing protein</fullName>
    </recommendedName>
</protein>
<feature type="compositionally biased region" description="Low complexity" evidence="1">
    <location>
        <begin position="220"/>
        <end position="232"/>
    </location>
</feature>
<name>M0QR25_9ACTN</name>
<evidence type="ECO:0000313" key="3">
    <source>
        <dbReference type="EMBL" id="GAC71053.1"/>
    </source>
</evidence>
<organism evidence="3 4">
    <name type="scientific">Gordonia soli NBRC 108243</name>
    <dbReference type="NCBI Taxonomy" id="1223545"/>
    <lineage>
        <taxon>Bacteria</taxon>
        <taxon>Bacillati</taxon>
        <taxon>Actinomycetota</taxon>
        <taxon>Actinomycetes</taxon>
        <taxon>Mycobacteriales</taxon>
        <taxon>Gordoniaceae</taxon>
        <taxon>Gordonia</taxon>
    </lineage>
</organism>
<dbReference type="EMBL" id="BANX01000047">
    <property type="protein sequence ID" value="GAC71053.1"/>
    <property type="molecule type" value="Genomic_DNA"/>
</dbReference>
<reference evidence="3 4" key="1">
    <citation type="submission" date="2013-01" db="EMBL/GenBank/DDBJ databases">
        <title>Whole genome shotgun sequence of Gordonia soli NBRC 108243.</title>
        <authorList>
            <person name="Isaki-Nakamura S."/>
            <person name="Hosoyama A."/>
            <person name="Tsuchikane K."/>
            <person name="Ando Y."/>
            <person name="Baba S."/>
            <person name="Ohji S."/>
            <person name="Hamada M."/>
            <person name="Tamura T."/>
            <person name="Yamazoe A."/>
            <person name="Yamazaki S."/>
            <person name="Fujita N."/>
        </authorList>
    </citation>
    <scope>NUCLEOTIDE SEQUENCE [LARGE SCALE GENOMIC DNA]</scope>
    <source>
        <strain evidence="3 4">NBRC 108243</strain>
    </source>
</reference>
<dbReference type="STRING" id="1223545.GS4_47_00430"/>
<feature type="region of interest" description="Disordered" evidence="1">
    <location>
        <begin position="219"/>
        <end position="243"/>
    </location>
</feature>
<evidence type="ECO:0000313" key="4">
    <source>
        <dbReference type="Proteomes" id="UP000011666"/>
    </source>
</evidence>
<dbReference type="Proteomes" id="UP000011666">
    <property type="component" value="Unassembled WGS sequence"/>
</dbReference>
<keyword evidence="2" id="KW-0732">Signal</keyword>
<evidence type="ECO:0000256" key="2">
    <source>
        <dbReference type="SAM" id="SignalP"/>
    </source>
</evidence>
<comment type="caution">
    <text evidence="3">The sequence shown here is derived from an EMBL/GenBank/DDBJ whole genome shotgun (WGS) entry which is preliminary data.</text>
</comment>
<evidence type="ECO:0008006" key="5">
    <source>
        <dbReference type="Google" id="ProtNLM"/>
    </source>
</evidence>
<feature type="region of interest" description="Disordered" evidence="1">
    <location>
        <begin position="270"/>
        <end position="315"/>
    </location>
</feature>
<evidence type="ECO:0000256" key="1">
    <source>
        <dbReference type="SAM" id="MobiDB-lite"/>
    </source>
</evidence>